<sequence length="717" mass="81244">MYKETVESAQNIQYTTPSVAVSKQGSTTFQKLEAQWQTYLKQGTPDIALADAEQMINLLPHSAVGFIRKGEAYLMYGYKKKALLTYDNGLRSVTNTFDIQQLLLAREQTMMEVYNAKRIDFLACLPMEIVNEIVSRLSKTSKATCLSVSKTWRERTIESPDAWKYISIDNTTVVNIRIASILGHVAPRVRYFTLKNIHDSVHQKYLQNIRPGRFKKIQSLEMTGVLIMKMLKKNTIVYLYINNVKKKYIYVQNILVSSTEDLNFFKSMLSDGLWRMNKTLKNLDVHVGRNGSEVTLANILFISDALTNLRYQTFGGGLSNAIGDFSIVSKDHPLVSLDISNCNVCGPDIKIILGKCRKIRQLMMDQCEVSVLEPISCLATNLEVLVLNHRDSIPTVPDYNNTNYNDNSNNKVQTVTNKRSTITSTGLKVLVSNSSFHYFSVSELLPIIYKNKATLQSIFANVHGDISPSQSRQFDIFFPKFKLENVTSIVINLPPRLQPFLLRSLSNSTSSLANLGALNVKDINPLINFLSKYSDQQKQQQQPFLQALKLYNADIHSNITTKRNLIQLFKQYAKVSEDGNSLRHVDIQYCHGMTDAILLALGEIKTLKSIVFTLLFGITSQGMYEFIKKLSRHQQVISISLDELDCVNDYLIASLGGIESLTELRLERLHNVTGEGIRYLIDRKGSKLKTLILKNCFSVSQELICYAKQKLETFESD</sequence>
<name>A0A8H7S5A6_9FUNG</name>
<dbReference type="SMART" id="SM00367">
    <property type="entry name" value="LRR_CC"/>
    <property type="match status" value="3"/>
</dbReference>
<organism evidence="2 3">
    <name type="scientific">Circinella minor</name>
    <dbReference type="NCBI Taxonomy" id="1195481"/>
    <lineage>
        <taxon>Eukaryota</taxon>
        <taxon>Fungi</taxon>
        <taxon>Fungi incertae sedis</taxon>
        <taxon>Mucoromycota</taxon>
        <taxon>Mucoromycotina</taxon>
        <taxon>Mucoromycetes</taxon>
        <taxon>Mucorales</taxon>
        <taxon>Lichtheimiaceae</taxon>
        <taxon>Circinella</taxon>
    </lineage>
</organism>
<dbReference type="SUPFAM" id="SSF52047">
    <property type="entry name" value="RNI-like"/>
    <property type="match status" value="2"/>
</dbReference>
<dbReference type="Gene3D" id="3.80.10.10">
    <property type="entry name" value="Ribonuclease Inhibitor"/>
    <property type="match status" value="1"/>
</dbReference>
<dbReference type="InterPro" id="IPR036047">
    <property type="entry name" value="F-box-like_dom_sf"/>
</dbReference>
<dbReference type="GO" id="GO:0019005">
    <property type="term" value="C:SCF ubiquitin ligase complex"/>
    <property type="evidence" value="ECO:0007669"/>
    <property type="project" value="TreeGrafter"/>
</dbReference>
<evidence type="ECO:0000259" key="1">
    <source>
        <dbReference type="PROSITE" id="PS50181"/>
    </source>
</evidence>
<dbReference type="PROSITE" id="PS50181">
    <property type="entry name" value="FBOX"/>
    <property type="match status" value="1"/>
</dbReference>
<dbReference type="AlphaFoldDB" id="A0A8H7S5A6"/>
<evidence type="ECO:0000313" key="3">
    <source>
        <dbReference type="Proteomes" id="UP000646827"/>
    </source>
</evidence>
<protein>
    <recommendedName>
        <fullName evidence="1">F-box domain-containing protein</fullName>
    </recommendedName>
</protein>
<dbReference type="InterPro" id="IPR006553">
    <property type="entry name" value="Leu-rich_rpt_Cys-con_subtyp"/>
</dbReference>
<gene>
    <name evidence="2" type="ORF">INT45_006712</name>
</gene>
<dbReference type="SUPFAM" id="SSF81383">
    <property type="entry name" value="F-box domain"/>
    <property type="match status" value="1"/>
</dbReference>
<dbReference type="InterPro" id="IPR001810">
    <property type="entry name" value="F-box_dom"/>
</dbReference>
<proteinExistence type="predicted"/>
<dbReference type="SUPFAM" id="SSF48452">
    <property type="entry name" value="TPR-like"/>
    <property type="match status" value="1"/>
</dbReference>
<reference evidence="2 3" key="1">
    <citation type="submission" date="2020-12" db="EMBL/GenBank/DDBJ databases">
        <title>Metabolic potential, ecology and presence of endohyphal bacteria is reflected in genomic diversity of Mucoromycotina.</title>
        <authorList>
            <person name="Muszewska A."/>
            <person name="Okrasinska A."/>
            <person name="Steczkiewicz K."/>
            <person name="Drgas O."/>
            <person name="Orlowska M."/>
            <person name="Perlinska-Lenart U."/>
            <person name="Aleksandrzak-Piekarczyk T."/>
            <person name="Szatraj K."/>
            <person name="Zielenkiewicz U."/>
            <person name="Pilsyk S."/>
            <person name="Malc E."/>
            <person name="Mieczkowski P."/>
            <person name="Kruszewska J.S."/>
            <person name="Biernat P."/>
            <person name="Pawlowska J."/>
        </authorList>
    </citation>
    <scope>NUCLEOTIDE SEQUENCE [LARGE SCALE GENOMIC DNA]</scope>
    <source>
        <strain evidence="2 3">CBS 142.35</strain>
    </source>
</reference>
<dbReference type="EMBL" id="JAEPRB010000094">
    <property type="protein sequence ID" value="KAG2222012.1"/>
    <property type="molecule type" value="Genomic_DNA"/>
</dbReference>
<comment type="caution">
    <text evidence="2">The sequence shown here is derived from an EMBL/GenBank/DDBJ whole genome shotgun (WGS) entry which is preliminary data.</text>
</comment>
<dbReference type="Pfam" id="PF00646">
    <property type="entry name" value="F-box"/>
    <property type="match status" value="1"/>
</dbReference>
<dbReference type="Gene3D" id="1.25.40.10">
    <property type="entry name" value="Tetratricopeptide repeat domain"/>
    <property type="match status" value="1"/>
</dbReference>
<dbReference type="InterPro" id="IPR011990">
    <property type="entry name" value="TPR-like_helical_dom_sf"/>
</dbReference>
<dbReference type="PANTHER" id="PTHR13318:SF95">
    <property type="entry name" value="F-BOX PROTEIN YLR352W"/>
    <property type="match status" value="1"/>
</dbReference>
<accession>A0A8H7S5A6</accession>
<dbReference type="Gene3D" id="1.20.1280.50">
    <property type="match status" value="1"/>
</dbReference>
<dbReference type="OrthoDB" id="2234729at2759"/>
<dbReference type="Proteomes" id="UP000646827">
    <property type="component" value="Unassembled WGS sequence"/>
</dbReference>
<dbReference type="PANTHER" id="PTHR13318">
    <property type="entry name" value="PARTNER OF PAIRED, ISOFORM B-RELATED"/>
    <property type="match status" value="1"/>
</dbReference>
<feature type="domain" description="F-box" evidence="1">
    <location>
        <begin position="119"/>
        <end position="166"/>
    </location>
</feature>
<keyword evidence="3" id="KW-1185">Reference proteome</keyword>
<dbReference type="InterPro" id="IPR032675">
    <property type="entry name" value="LRR_dom_sf"/>
</dbReference>
<evidence type="ECO:0000313" key="2">
    <source>
        <dbReference type="EMBL" id="KAG2222012.1"/>
    </source>
</evidence>
<dbReference type="SMART" id="SM00256">
    <property type="entry name" value="FBOX"/>
    <property type="match status" value="1"/>
</dbReference>
<dbReference type="GO" id="GO:0031146">
    <property type="term" value="P:SCF-dependent proteasomal ubiquitin-dependent protein catabolic process"/>
    <property type="evidence" value="ECO:0007669"/>
    <property type="project" value="TreeGrafter"/>
</dbReference>